<dbReference type="NCBIfam" id="TIGR00319">
    <property type="entry name" value="desulf_FeS4"/>
    <property type="match status" value="1"/>
</dbReference>
<evidence type="ECO:0000256" key="5">
    <source>
        <dbReference type="ARBA" id="ARBA00022448"/>
    </source>
</evidence>
<evidence type="ECO:0000256" key="2">
    <source>
        <dbReference type="ARBA" id="ARBA00005941"/>
    </source>
</evidence>
<dbReference type="GO" id="GO:0019430">
    <property type="term" value="P:removal of superoxide radicals"/>
    <property type="evidence" value="ECO:0007669"/>
    <property type="project" value="InterPro"/>
</dbReference>
<comment type="caution">
    <text evidence="15">The sequence shown here is derived from an EMBL/GenBank/DDBJ whole genome shotgun (WGS) entry which is preliminary data.</text>
</comment>
<feature type="binding site" evidence="12">
    <location>
        <position position="69"/>
    </location>
    <ligand>
        <name>Fe cation</name>
        <dbReference type="ChEBI" id="CHEBI:24875"/>
        <label>2</label>
        <note>catalytic</note>
    </ligand>
</feature>
<evidence type="ECO:0000256" key="11">
    <source>
        <dbReference type="ARBA" id="ARBA00047448"/>
    </source>
</evidence>
<dbReference type="Proteomes" id="UP000238415">
    <property type="component" value="Unassembled WGS sequence"/>
</dbReference>
<dbReference type="InterPro" id="IPR004793">
    <property type="entry name" value="Desulfoferrodoxin_rbo"/>
</dbReference>
<keyword evidence="7" id="KW-0249">Electron transport</keyword>
<feature type="binding site" evidence="12">
    <location>
        <position position="10"/>
    </location>
    <ligand>
        <name>Fe cation</name>
        <dbReference type="ChEBI" id="CHEBI:24875"/>
        <label>1</label>
    </ligand>
</feature>
<comment type="cofactor">
    <cofactor evidence="12">
        <name>Fe(3+)</name>
        <dbReference type="ChEBI" id="CHEBI:29034"/>
    </cofactor>
    <text evidence="12">Binds 1 Fe(3+) ion per subunit. The iron ion 1 is coordinated via 4 cysteine residues.</text>
</comment>
<dbReference type="InterPro" id="IPR038094">
    <property type="entry name" value="Desulfoferrodoxin_N_sf"/>
</dbReference>
<evidence type="ECO:0000256" key="10">
    <source>
        <dbReference type="ARBA" id="ARBA00031398"/>
    </source>
</evidence>
<dbReference type="GO" id="GO:0005506">
    <property type="term" value="F:iron ion binding"/>
    <property type="evidence" value="ECO:0007669"/>
    <property type="project" value="InterPro"/>
</dbReference>
<comment type="cofactor">
    <cofactor evidence="12">
        <name>Fe(2+)</name>
        <dbReference type="ChEBI" id="CHEBI:29033"/>
    </cofactor>
    <text evidence="12">Binds 1 Fe(2+) ion per subunit. The iron ion 2 is coordinated via four histidines and one cysteine residue.</text>
</comment>
<dbReference type="InterPro" id="IPR004462">
    <property type="entry name" value="Desulfoferrodoxin_N"/>
</dbReference>
<accession>A0A2T0AVF3</accession>
<dbReference type="CDD" id="cd03171">
    <property type="entry name" value="SORL_Dfx_classI"/>
    <property type="match status" value="1"/>
</dbReference>
<dbReference type="CDD" id="cd00974">
    <property type="entry name" value="DSRD"/>
    <property type="match status" value="1"/>
</dbReference>
<evidence type="ECO:0000256" key="4">
    <source>
        <dbReference type="ARBA" id="ARBA00014839"/>
    </source>
</evidence>
<dbReference type="Gene3D" id="2.60.40.730">
    <property type="entry name" value="SOR catalytic domain"/>
    <property type="match status" value="1"/>
</dbReference>
<feature type="domain" description="Desulfoferrodoxin ferrous iron-binding" evidence="13">
    <location>
        <begin position="42"/>
        <end position="124"/>
    </location>
</feature>
<comment type="catalytic activity">
    <reaction evidence="11">
        <text>reduced [rubredoxin] + superoxide + 2 H(+) = oxidized [rubredoxin] + H2O2</text>
        <dbReference type="Rhea" id="RHEA:21324"/>
        <dbReference type="Rhea" id="RHEA-COMP:10302"/>
        <dbReference type="Rhea" id="RHEA-COMP:10303"/>
        <dbReference type="ChEBI" id="CHEBI:15378"/>
        <dbReference type="ChEBI" id="CHEBI:16240"/>
        <dbReference type="ChEBI" id="CHEBI:18421"/>
        <dbReference type="ChEBI" id="CHEBI:29033"/>
        <dbReference type="ChEBI" id="CHEBI:29034"/>
        <dbReference type="EC" id="1.15.1.2"/>
    </reaction>
</comment>
<dbReference type="EC" id="1.15.1.2" evidence="3"/>
<feature type="binding site" evidence="12">
    <location>
        <position position="29"/>
    </location>
    <ligand>
        <name>Fe cation</name>
        <dbReference type="ChEBI" id="CHEBI:24875"/>
        <label>1</label>
    </ligand>
</feature>
<feature type="binding site" evidence="12">
    <location>
        <position position="13"/>
    </location>
    <ligand>
        <name>Fe cation</name>
        <dbReference type="ChEBI" id="CHEBI:24875"/>
        <label>1</label>
    </ligand>
</feature>
<evidence type="ECO:0000313" key="16">
    <source>
        <dbReference type="Proteomes" id="UP000238415"/>
    </source>
</evidence>
<feature type="binding site" evidence="12">
    <location>
        <position position="116"/>
    </location>
    <ligand>
        <name>Fe cation</name>
        <dbReference type="ChEBI" id="CHEBI:24875"/>
        <label>2</label>
        <note>catalytic</note>
    </ligand>
</feature>
<evidence type="ECO:0000256" key="1">
    <source>
        <dbReference type="ARBA" id="ARBA00001973"/>
    </source>
</evidence>
<evidence type="ECO:0000259" key="14">
    <source>
        <dbReference type="Pfam" id="PF06397"/>
    </source>
</evidence>
<evidence type="ECO:0000256" key="3">
    <source>
        <dbReference type="ARBA" id="ARBA00012679"/>
    </source>
</evidence>
<dbReference type="NCBIfam" id="TIGR00332">
    <property type="entry name" value="neela_ferrous"/>
    <property type="match status" value="1"/>
</dbReference>
<evidence type="ECO:0000259" key="13">
    <source>
        <dbReference type="Pfam" id="PF01880"/>
    </source>
</evidence>
<dbReference type="AlphaFoldDB" id="A0A2T0AVF3"/>
<feature type="domain" description="Desulfoferrodoxin N-terminal" evidence="14">
    <location>
        <begin position="5"/>
        <end position="37"/>
    </location>
</feature>
<keyword evidence="8 12" id="KW-0408">Iron</keyword>
<keyword evidence="15" id="KW-0560">Oxidoreductase</keyword>
<dbReference type="GO" id="GO:0050605">
    <property type="term" value="F:superoxide reductase activity"/>
    <property type="evidence" value="ECO:0007669"/>
    <property type="project" value="UniProtKB-EC"/>
</dbReference>
<dbReference type="SUPFAM" id="SSF49367">
    <property type="entry name" value="Superoxide reductase-like"/>
    <property type="match status" value="1"/>
</dbReference>
<protein>
    <recommendedName>
        <fullName evidence="4">Desulfoferrodoxin</fullName>
        <ecNumber evidence="3">1.15.1.2</ecNumber>
    </recommendedName>
    <alternativeName>
        <fullName evidence="10">Superoxide reductase</fullName>
    </alternativeName>
</protein>
<proteinExistence type="inferred from homology"/>
<dbReference type="InterPro" id="IPR002742">
    <property type="entry name" value="Desulfoferrodoxin_Fe-bd_dom"/>
</dbReference>
<dbReference type="Pfam" id="PF06397">
    <property type="entry name" value="Desulfoferrod_N"/>
    <property type="match status" value="1"/>
</dbReference>
<feature type="binding site" evidence="12">
    <location>
        <position position="119"/>
    </location>
    <ligand>
        <name>Fe cation</name>
        <dbReference type="ChEBI" id="CHEBI:24875"/>
        <label>2</label>
        <note>catalytic</note>
    </ligand>
</feature>
<dbReference type="PANTHER" id="PTHR36541">
    <property type="entry name" value="SUPEROXIDE REDUCTASE-RELATED"/>
    <property type="match status" value="1"/>
</dbReference>
<evidence type="ECO:0000313" key="15">
    <source>
        <dbReference type="EMBL" id="PRR74635.1"/>
    </source>
</evidence>
<sequence>MTAIGQIYKCNVCGNIVEVLHPGVGSLVCCGKPMELMNENTVDASKEKHVPVVTKVDGGFKVTVGSVPHPMEEKHYIEWIELQAGGQVLRQHLDPGDAPEAVFCTESRSATARAYCNLHGHWKSNYEYE</sequence>
<feature type="binding site" evidence="12">
    <location>
        <position position="75"/>
    </location>
    <ligand>
        <name>Fe cation</name>
        <dbReference type="ChEBI" id="CHEBI:24875"/>
        <label>2</label>
        <note>catalytic</note>
    </ligand>
</feature>
<keyword evidence="5" id="KW-0813">Transport</keyword>
<evidence type="ECO:0000256" key="7">
    <source>
        <dbReference type="ARBA" id="ARBA00022982"/>
    </source>
</evidence>
<dbReference type="RefSeq" id="WP_106004641.1">
    <property type="nucleotide sequence ID" value="NZ_CP136418.1"/>
</dbReference>
<dbReference type="InterPro" id="IPR036073">
    <property type="entry name" value="Desulfoferrodoxin_Fe-bd_dom_sf"/>
</dbReference>
<evidence type="ECO:0000256" key="9">
    <source>
        <dbReference type="ARBA" id="ARBA00024690"/>
    </source>
</evidence>
<name>A0A2T0AVF3_9FIRM</name>
<dbReference type="InterPro" id="IPR051233">
    <property type="entry name" value="Desulfoferrodoxin_SOR"/>
</dbReference>
<comment type="function">
    <text evidence="9">Catalyzes the one-electron reduction of superoxide anion radical to hydrogen peroxide at a nonheme ferrous iron center. Plays a fundamental role in case of oxidative stress via its superoxide detoxification activity.</text>
</comment>
<evidence type="ECO:0000256" key="8">
    <source>
        <dbReference type="ARBA" id="ARBA00023004"/>
    </source>
</evidence>
<feature type="binding site" evidence="12">
    <location>
        <position position="30"/>
    </location>
    <ligand>
        <name>Fe cation</name>
        <dbReference type="ChEBI" id="CHEBI:24875"/>
        <label>1</label>
    </ligand>
</feature>
<gene>
    <name evidence="15" type="primary">dfx</name>
    <name evidence="15" type="ORF">MOHU_06160</name>
</gene>
<dbReference type="PANTHER" id="PTHR36541:SF1">
    <property type="entry name" value="SUPEROXIDE REDUCTASE-RELATED"/>
    <property type="match status" value="1"/>
</dbReference>
<evidence type="ECO:0000256" key="6">
    <source>
        <dbReference type="ARBA" id="ARBA00022723"/>
    </source>
</evidence>
<feature type="binding site" evidence="12">
    <location>
        <position position="49"/>
    </location>
    <ligand>
        <name>Fe cation</name>
        <dbReference type="ChEBI" id="CHEBI:24875"/>
        <label>2</label>
        <note>catalytic</note>
    </ligand>
</feature>
<dbReference type="SUPFAM" id="SSF57802">
    <property type="entry name" value="Rubredoxin-like"/>
    <property type="match status" value="1"/>
</dbReference>
<dbReference type="OrthoDB" id="9814936at2"/>
<keyword evidence="6 12" id="KW-0479">Metal-binding</keyword>
<dbReference type="NCBIfam" id="TIGR00320">
    <property type="entry name" value="dfx_rbo"/>
    <property type="match status" value="1"/>
</dbReference>
<dbReference type="Gene3D" id="2.20.28.100">
    <property type="entry name" value="Desulphoferrodoxin, N-terminal domain"/>
    <property type="match status" value="1"/>
</dbReference>
<dbReference type="EMBL" id="PVXM01000007">
    <property type="protein sequence ID" value="PRR74635.1"/>
    <property type="molecule type" value="Genomic_DNA"/>
</dbReference>
<dbReference type="Pfam" id="PF01880">
    <property type="entry name" value="Desulfoferrodox"/>
    <property type="match status" value="1"/>
</dbReference>
<organism evidence="15 16">
    <name type="scientific">Neomoorella humiferrea</name>
    <dbReference type="NCBI Taxonomy" id="676965"/>
    <lineage>
        <taxon>Bacteria</taxon>
        <taxon>Bacillati</taxon>
        <taxon>Bacillota</taxon>
        <taxon>Clostridia</taxon>
        <taxon>Neomoorellales</taxon>
        <taxon>Neomoorellaceae</taxon>
        <taxon>Neomoorella</taxon>
    </lineage>
</organism>
<reference evidence="15 16" key="1">
    <citation type="submission" date="2018-03" db="EMBL/GenBank/DDBJ databases">
        <title>Genome sequence of Moorella humiferrea DSM 23265.</title>
        <authorList>
            <person name="Poehlein A."/>
            <person name="Daniel R."/>
        </authorList>
    </citation>
    <scope>NUCLEOTIDE SEQUENCE [LARGE SCALE GENOMIC DNA]</scope>
    <source>
        <strain evidence="15 16">DSM 23265</strain>
    </source>
</reference>
<keyword evidence="16" id="KW-1185">Reference proteome</keyword>
<evidence type="ECO:0000256" key="12">
    <source>
        <dbReference type="PIRSR" id="PIRSR604793-1"/>
    </source>
</evidence>
<comment type="similarity">
    <text evidence="2">Belongs to the desulfoferrodoxin family.</text>
</comment>
<comment type="cofactor">
    <cofactor evidence="1">
        <name>Cu(2+)</name>
        <dbReference type="ChEBI" id="CHEBI:29036"/>
    </cofactor>
</comment>